<comment type="caution">
    <text evidence="2">The sequence shown here is derived from an EMBL/GenBank/DDBJ whole genome shotgun (WGS) entry which is preliminary data.</text>
</comment>
<accession>A0A0R2I3B8</accession>
<keyword evidence="1" id="KW-1133">Transmembrane helix</keyword>
<evidence type="ECO:0000313" key="2">
    <source>
        <dbReference type="EMBL" id="KRN56356.1"/>
    </source>
</evidence>
<evidence type="ECO:0000256" key="1">
    <source>
        <dbReference type="SAM" id="Phobius"/>
    </source>
</evidence>
<evidence type="ECO:0000313" key="3">
    <source>
        <dbReference type="Proteomes" id="UP000051658"/>
    </source>
</evidence>
<dbReference type="Proteomes" id="UP000051658">
    <property type="component" value="Unassembled WGS sequence"/>
</dbReference>
<protein>
    <recommendedName>
        <fullName evidence="4">Integral membrane protein</fullName>
    </recommendedName>
</protein>
<dbReference type="PANTHER" id="PTHR40076:SF1">
    <property type="entry name" value="MEMBRANE PROTEIN"/>
    <property type="match status" value="1"/>
</dbReference>
<name>A0A0R2I3B8_CARDV</name>
<dbReference type="eggNOG" id="COG5523">
    <property type="taxonomic scope" value="Bacteria"/>
</dbReference>
<feature type="transmembrane region" description="Helical" evidence="1">
    <location>
        <begin position="207"/>
        <end position="236"/>
    </location>
</feature>
<proteinExistence type="predicted"/>
<dbReference type="Pfam" id="PF06161">
    <property type="entry name" value="DUF975"/>
    <property type="match status" value="1"/>
</dbReference>
<reference evidence="2 3" key="1">
    <citation type="journal article" date="2015" name="Genome Announc.">
        <title>Expanding the biotechnology potential of lactobacilli through comparative genomics of 213 strains and associated genera.</title>
        <authorList>
            <person name="Sun Z."/>
            <person name="Harris H.M."/>
            <person name="McCann A."/>
            <person name="Guo C."/>
            <person name="Argimon S."/>
            <person name="Zhang W."/>
            <person name="Yang X."/>
            <person name="Jeffery I.B."/>
            <person name="Cooney J.C."/>
            <person name="Kagawa T.F."/>
            <person name="Liu W."/>
            <person name="Song Y."/>
            <person name="Salvetti E."/>
            <person name="Wrobel A."/>
            <person name="Rasinkangas P."/>
            <person name="Parkhill J."/>
            <person name="Rea M.C."/>
            <person name="O'Sullivan O."/>
            <person name="Ritari J."/>
            <person name="Douillard F.P."/>
            <person name="Paul Ross R."/>
            <person name="Yang R."/>
            <person name="Briner A.E."/>
            <person name="Felis G.E."/>
            <person name="de Vos W.M."/>
            <person name="Barrangou R."/>
            <person name="Klaenhammer T.R."/>
            <person name="Caufield P.W."/>
            <person name="Cui Y."/>
            <person name="Zhang H."/>
            <person name="O'Toole P.W."/>
        </authorList>
    </citation>
    <scope>NUCLEOTIDE SEQUENCE [LARGE SCALE GENOMIC DNA]</scope>
    <source>
        <strain evidence="2 3">DSM 20623</strain>
    </source>
</reference>
<feature type="transmembrane region" description="Helical" evidence="1">
    <location>
        <begin position="52"/>
        <end position="72"/>
    </location>
</feature>
<dbReference type="PATRIC" id="fig|1449336.4.peg.1500"/>
<feature type="transmembrane region" description="Helical" evidence="1">
    <location>
        <begin position="107"/>
        <end position="134"/>
    </location>
</feature>
<keyword evidence="3" id="KW-1185">Reference proteome</keyword>
<keyword evidence="1" id="KW-0472">Membrane</keyword>
<gene>
    <name evidence="2" type="ORF">IV74_GL001470</name>
</gene>
<dbReference type="AlphaFoldDB" id="A0A0R2I3B8"/>
<organism evidence="2 3">
    <name type="scientific">Carnobacterium divergens DSM 20623</name>
    <dbReference type="NCBI Taxonomy" id="1449336"/>
    <lineage>
        <taxon>Bacteria</taxon>
        <taxon>Bacillati</taxon>
        <taxon>Bacillota</taxon>
        <taxon>Bacilli</taxon>
        <taxon>Lactobacillales</taxon>
        <taxon>Carnobacteriaceae</taxon>
        <taxon>Carnobacterium</taxon>
    </lineage>
</organism>
<dbReference type="InterPro" id="IPR010380">
    <property type="entry name" value="DUF975"/>
</dbReference>
<dbReference type="PANTHER" id="PTHR40076">
    <property type="entry name" value="MEMBRANE PROTEIN-RELATED"/>
    <property type="match status" value="1"/>
</dbReference>
<dbReference type="EMBL" id="JQBS01000032">
    <property type="protein sequence ID" value="KRN56356.1"/>
    <property type="molecule type" value="Genomic_DNA"/>
</dbReference>
<feature type="transmembrane region" description="Helical" evidence="1">
    <location>
        <begin position="154"/>
        <end position="177"/>
    </location>
</feature>
<evidence type="ECO:0008006" key="4">
    <source>
        <dbReference type="Google" id="ProtNLM"/>
    </source>
</evidence>
<keyword evidence="1" id="KW-0812">Transmembrane</keyword>
<sequence>MMKMTSADFRKAARTTLKGQWGTFALLTLLSGLINYFITAILGALFHDNSTIIWLSGIFLTFAFSYGLYIAALRTVRGEKAEVSMLFNVFSEGRYVPMLLINIVSKVVSFIISFIIFIPAISVVGIGAVIALVFTSGTGVSMSQDAVATGGIGALLGLTTILTLIALGFSLIIGAYFQIAVQARYDFPQLGFGDLFKYVNQLLKGKIWSLFVLQLSFIGWYLISMVGLFIPLLWVFPYNQVAITEFYVVAKSELNK</sequence>
<feature type="transmembrane region" description="Helical" evidence="1">
    <location>
        <begin position="21"/>
        <end position="46"/>
    </location>
</feature>